<evidence type="ECO:0000256" key="6">
    <source>
        <dbReference type="SAM" id="MobiDB-lite"/>
    </source>
</evidence>
<evidence type="ECO:0000313" key="8">
    <source>
        <dbReference type="EMBL" id="MFC6893058.1"/>
    </source>
</evidence>
<dbReference type="GO" id="GO:0005886">
    <property type="term" value="C:plasma membrane"/>
    <property type="evidence" value="ECO:0007669"/>
    <property type="project" value="UniProtKB-SubCell"/>
</dbReference>
<name>A0ABD5UVC9_9EURY</name>
<comment type="caution">
    <text evidence="8">The sequence shown here is derived from an EMBL/GenBank/DDBJ whole genome shotgun (WGS) entry which is preliminary data.</text>
</comment>
<dbReference type="Pfam" id="PF03631">
    <property type="entry name" value="Virul_fac_BrkB"/>
    <property type="match status" value="1"/>
</dbReference>
<reference evidence="8 9" key="1">
    <citation type="journal article" date="2019" name="Int. J. Syst. Evol. Microbiol.">
        <title>The Global Catalogue of Microorganisms (GCM) 10K type strain sequencing project: providing services to taxonomists for standard genome sequencing and annotation.</title>
        <authorList>
            <consortium name="The Broad Institute Genomics Platform"/>
            <consortium name="The Broad Institute Genome Sequencing Center for Infectious Disease"/>
            <person name="Wu L."/>
            <person name="Ma J."/>
        </authorList>
    </citation>
    <scope>NUCLEOTIDE SEQUENCE [LARGE SCALE GENOMIC DNA]</scope>
    <source>
        <strain evidence="8 9">SKJ47</strain>
    </source>
</reference>
<keyword evidence="3 7" id="KW-0812">Transmembrane</keyword>
<evidence type="ECO:0000256" key="3">
    <source>
        <dbReference type="ARBA" id="ARBA00022692"/>
    </source>
</evidence>
<feature type="transmembrane region" description="Helical" evidence="7">
    <location>
        <begin position="352"/>
        <end position="372"/>
    </location>
</feature>
<sequence length="421" mass="44390">MRETIDATVRTARAIVATVQRADVTFLAASVAYYAFISLIPSLLLLVSVASLLVGDAFAAVVLAESRQFLTPAGQDAVAAAIASAEGRTGATVLGVAVLVWSTLKVFRGLDTAFQAVYGIEDDPSLLEELSDAASVAAGIGTGILVMFALGALIATAGGGRLAGLGPFAGVAGLLVLPVVLAIVFVPMYYILPNRPMTLREALPGAVLAAVGWTLLQGGFQVYAAGAGQYQVYGVIGGVLLLVTWLYLAAMIVIVGAVANAVLADRQLQGDPGPATDMGDREDTDARAGDEEETPRGAPDVAALSEEVAELRADFETFEDDVERRTVDRPRIETELKAYVRRRMRRGHARGWGPYLVLLYGTVLTLGAFYFLKGIYAIAAMVILGLSTLGLYTLFVIVGIGFNALEAPGRAMEYVRDRGEE</sequence>
<evidence type="ECO:0000256" key="7">
    <source>
        <dbReference type="SAM" id="Phobius"/>
    </source>
</evidence>
<feature type="transmembrane region" description="Helical" evidence="7">
    <location>
        <begin position="378"/>
        <end position="402"/>
    </location>
</feature>
<protein>
    <submittedName>
        <fullName evidence="8">YihY/virulence factor BrkB family protein</fullName>
    </submittedName>
</protein>
<feature type="compositionally biased region" description="Basic and acidic residues" evidence="6">
    <location>
        <begin position="278"/>
        <end position="289"/>
    </location>
</feature>
<feature type="transmembrane region" description="Helical" evidence="7">
    <location>
        <begin position="136"/>
        <end position="156"/>
    </location>
</feature>
<dbReference type="RefSeq" id="WP_379744233.1">
    <property type="nucleotide sequence ID" value="NZ_JBHSVN010000001.1"/>
</dbReference>
<evidence type="ECO:0000256" key="1">
    <source>
        <dbReference type="ARBA" id="ARBA00004651"/>
    </source>
</evidence>
<evidence type="ECO:0000256" key="2">
    <source>
        <dbReference type="ARBA" id="ARBA00022475"/>
    </source>
</evidence>
<feature type="transmembrane region" description="Helical" evidence="7">
    <location>
        <begin position="203"/>
        <end position="224"/>
    </location>
</feature>
<feature type="transmembrane region" description="Helical" evidence="7">
    <location>
        <begin position="168"/>
        <end position="191"/>
    </location>
</feature>
<proteinExistence type="predicted"/>
<comment type="subcellular location">
    <subcellularLocation>
        <location evidence="1">Cell membrane</location>
        <topology evidence="1">Multi-pass membrane protein</topology>
    </subcellularLocation>
</comment>
<keyword evidence="4 7" id="KW-1133">Transmembrane helix</keyword>
<evidence type="ECO:0000256" key="5">
    <source>
        <dbReference type="ARBA" id="ARBA00023136"/>
    </source>
</evidence>
<feature type="region of interest" description="Disordered" evidence="6">
    <location>
        <begin position="270"/>
        <end position="299"/>
    </location>
</feature>
<dbReference type="Proteomes" id="UP001596296">
    <property type="component" value="Unassembled WGS sequence"/>
</dbReference>
<keyword evidence="9" id="KW-1185">Reference proteome</keyword>
<dbReference type="AlphaFoldDB" id="A0ABD5UVC9"/>
<gene>
    <name evidence="8" type="ORF">ACFQE9_10655</name>
</gene>
<dbReference type="EMBL" id="JBHSXL010000009">
    <property type="protein sequence ID" value="MFC6893058.1"/>
    <property type="molecule type" value="Genomic_DNA"/>
</dbReference>
<evidence type="ECO:0000313" key="9">
    <source>
        <dbReference type="Proteomes" id="UP001596296"/>
    </source>
</evidence>
<dbReference type="PANTHER" id="PTHR30213">
    <property type="entry name" value="INNER MEMBRANE PROTEIN YHJD"/>
    <property type="match status" value="1"/>
</dbReference>
<feature type="transmembrane region" description="Helical" evidence="7">
    <location>
        <begin position="31"/>
        <end position="64"/>
    </location>
</feature>
<dbReference type="PANTHER" id="PTHR30213:SF0">
    <property type="entry name" value="UPF0761 MEMBRANE PROTEIN YIHY"/>
    <property type="match status" value="1"/>
</dbReference>
<dbReference type="InterPro" id="IPR017039">
    <property type="entry name" value="Virul_fac_BrkB"/>
</dbReference>
<accession>A0ABD5UVC9</accession>
<organism evidence="8 9">
    <name type="scientific">Halopenitus salinus</name>
    <dbReference type="NCBI Taxonomy" id="1198295"/>
    <lineage>
        <taxon>Archaea</taxon>
        <taxon>Methanobacteriati</taxon>
        <taxon>Methanobacteriota</taxon>
        <taxon>Stenosarchaea group</taxon>
        <taxon>Halobacteria</taxon>
        <taxon>Halobacteriales</taxon>
        <taxon>Haloferacaceae</taxon>
        <taxon>Halopenitus</taxon>
    </lineage>
</organism>
<evidence type="ECO:0000256" key="4">
    <source>
        <dbReference type="ARBA" id="ARBA00022989"/>
    </source>
</evidence>
<keyword evidence="5 7" id="KW-0472">Membrane</keyword>
<keyword evidence="2" id="KW-1003">Cell membrane</keyword>
<dbReference type="NCBIfam" id="TIGR00765">
    <property type="entry name" value="yihY_not_rbn"/>
    <property type="match status" value="1"/>
</dbReference>
<feature type="transmembrane region" description="Helical" evidence="7">
    <location>
        <begin position="230"/>
        <end position="263"/>
    </location>
</feature>